<dbReference type="Pfam" id="PF13715">
    <property type="entry name" value="CarbopepD_reg_2"/>
    <property type="match status" value="1"/>
</dbReference>
<evidence type="ECO:0000256" key="2">
    <source>
        <dbReference type="ARBA" id="ARBA00022448"/>
    </source>
</evidence>
<keyword evidence="3 11" id="KW-1134">Transmembrane beta strand</keyword>
<dbReference type="SUPFAM" id="SSF56935">
    <property type="entry name" value="Porins"/>
    <property type="match status" value="1"/>
</dbReference>
<keyword evidence="9 11" id="KW-0472">Membrane</keyword>
<keyword evidence="14" id="KW-0675">Receptor</keyword>
<dbReference type="RefSeq" id="WP_015025568.1">
    <property type="nucleotide sequence ID" value="NC_018721.1"/>
</dbReference>
<feature type="chain" id="PRO_5003877604" evidence="12">
    <location>
        <begin position="19"/>
        <end position="745"/>
    </location>
</feature>
<dbReference type="HOGENOM" id="CLU_012669_0_0_10"/>
<reference evidence="14" key="1">
    <citation type="submission" date="2006-03" db="EMBL/GenBank/DDBJ databases">
        <authorList>
            <person name="Bowman J."/>
            <person name="Ferriera S."/>
            <person name="Johnson J."/>
            <person name="Kravitz S."/>
            <person name="Halpern A."/>
            <person name="Remington K."/>
            <person name="Beeson K."/>
            <person name="Tran B."/>
            <person name="Rogers Y.-H."/>
            <person name="Friedman R."/>
            <person name="Venter J.C."/>
        </authorList>
    </citation>
    <scope>NUCLEOTIDE SEQUENCE [LARGE SCALE GENOMIC DNA]</scope>
    <source>
        <strain evidence="14">ATCC 700755</strain>
    </source>
</reference>
<keyword evidence="6" id="KW-0408">Iron</keyword>
<dbReference type="EMBL" id="CP003879">
    <property type="protein sequence ID" value="AFU70021.1"/>
    <property type="molecule type" value="Genomic_DNA"/>
</dbReference>
<dbReference type="Gene3D" id="2.170.130.10">
    <property type="entry name" value="TonB-dependent receptor, plug domain"/>
    <property type="match status" value="1"/>
</dbReference>
<evidence type="ECO:0000256" key="10">
    <source>
        <dbReference type="ARBA" id="ARBA00023237"/>
    </source>
</evidence>
<sequence length="745" mass="84616">MKKYLILSFMFLSLIVTAQEQLKGSVLETSIGKELPLPGASVYWLDSSVGVITGEDGTFSLPYKFSYSKLVISYIGFKTDTISVTENRYIDHILQVSNDLDAVILTSRKQATVKSYIQATNTFTVTSTELLKAACCNLAESFETNPSIDVNFADAVTGTRQIKMLGLTTPYILIATENIPAIRGASQAFGLSFIPGTWVESIQITKGTGSVVNGFESIAGQINVEMVKPTTDDRIFVNLYAATNERVELNTHFNTKVSDKWSTGLYLHGNTQQQKHDVNDDGFLDMPLYNQINVMNRWQYTNLEKGVVSFINLRYLNDEKQAGQVAFNPDTDKLTTNNWGSQINTERFEVSTKLGYVNPEIPYQSIGFQTAFSHHKQDSYFGLNIYDIQHNSFYSNVMYNTIISDSRHKIKTGLSFTYDQFEELVKTQNFERIENSFGGFFEYAYDDLDKLTMTAGVRVDQNNKLGLFVTPRLHARYTPWGKSAFRASIGRGKRSANIFAENMNLFASSRQINILNDGGNIYGLDPEIAWNYGVSYLQGFNLFGRDADVTFDFYRTDFQNQVVVDWENPFEINFYNLEGQSFANSFQFEFNHNTFEGFDLRLAYKYYDIQTDFNSGRLEKPLVPKHRLFANAGYETHRTDKGTQWKFDATYNWISAQRFPSTDLSTPQFQLDDFSPTIGTLNLQVTKVFSPKFEIYLGGENVTNVRQPNPILSADNPFGSNFDSNFVYGPIFGSLYYAGLRYKIK</sequence>
<dbReference type="GO" id="GO:0009279">
    <property type="term" value="C:cell outer membrane"/>
    <property type="evidence" value="ECO:0007669"/>
    <property type="project" value="UniProtKB-SubCell"/>
</dbReference>
<evidence type="ECO:0000256" key="4">
    <source>
        <dbReference type="ARBA" id="ARBA00022496"/>
    </source>
</evidence>
<keyword evidence="10 11" id="KW-0998">Cell outer membrane</keyword>
<dbReference type="SUPFAM" id="SSF49464">
    <property type="entry name" value="Carboxypeptidase regulatory domain-like"/>
    <property type="match status" value="1"/>
</dbReference>
<keyword evidence="2 11" id="KW-0813">Transport</keyword>
<dbReference type="Gene3D" id="2.40.170.20">
    <property type="entry name" value="TonB-dependent receptor, beta-barrel domain"/>
    <property type="match status" value="1"/>
</dbReference>
<dbReference type="InterPro" id="IPR012910">
    <property type="entry name" value="Plug_dom"/>
</dbReference>
<evidence type="ECO:0000256" key="7">
    <source>
        <dbReference type="ARBA" id="ARBA00023065"/>
    </source>
</evidence>
<evidence type="ECO:0000313" key="15">
    <source>
        <dbReference type="Proteomes" id="UP000008514"/>
    </source>
</evidence>
<dbReference type="PROSITE" id="PS52016">
    <property type="entry name" value="TONB_DEPENDENT_REC_3"/>
    <property type="match status" value="1"/>
</dbReference>
<accession>K4ILT5</accession>
<comment type="similarity">
    <text evidence="11">Belongs to the TonB-dependent receptor family.</text>
</comment>
<evidence type="ECO:0000256" key="9">
    <source>
        <dbReference type="ARBA" id="ARBA00023136"/>
    </source>
</evidence>
<dbReference type="PANTHER" id="PTHR32552:SF81">
    <property type="entry name" value="TONB-DEPENDENT OUTER MEMBRANE RECEPTOR"/>
    <property type="match status" value="1"/>
</dbReference>
<keyword evidence="7" id="KW-0406">Ion transport</keyword>
<evidence type="ECO:0000256" key="5">
    <source>
        <dbReference type="ARBA" id="ARBA00022692"/>
    </source>
</evidence>
<dbReference type="KEGG" id="ptq:P700755_003385"/>
<dbReference type="STRING" id="313595.P700755_003385"/>
<evidence type="ECO:0000256" key="8">
    <source>
        <dbReference type="ARBA" id="ARBA00023077"/>
    </source>
</evidence>
<keyword evidence="5 11" id="KW-0812">Transmembrane</keyword>
<dbReference type="PANTHER" id="PTHR32552">
    <property type="entry name" value="FERRICHROME IRON RECEPTOR-RELATED"/>
    <property type="match status" value="1"/>
</dbReference>
<feature type="signal peptide" evidence="12">
    <location>
        <begin position="1"/>
        <end position="18"/>
    </location>
</feature>
<dbReference type="InterPro" id="IPR008969">
    <property type="entry name" value="CarboxyPept-like_regulatory"/>
</dbReference>
<evidence type="ECO:0000256" key="6">
    <source>
        <dbReference type="ARBA" id="ARBA00023004"/>
    </source>
</evidence>
<keyword evidence="4" id="KW-0410">Iron transport</keyword>
<evidence type="ECO:0000256" key="11">
    <source>
        <dbReference type="PROSITE-ProRule" id="PRU01360"/>
    </source>
</evidence>
<evidence type="ECO:0000256" key="1">
    <source>
        <dbReference type="ARBA" id="ARBA00004571"/>
    </source>
</evidence>
<gene>
    <name evidence="14" type="ordered locus">P700755_003385</name>
</gene>
<dbReference type="InterPro" id="IPR037066">
    <property type="entry name" value="Plug_dom_sf"/>
</dbReference>
<evidence type="ECO:0000313" key="14">
    <source>
        <dbReference type="EMBL" id="AFU70021.1"/>
    </source>
</evidence>
<dbReference type="eggNOG" id="COG4771">
    <property type="taxonomic scope" value="Bacteria"/>
</dbReference>
<evidence type="ECO:0000259" key="13">
    <source>
        <dbReference type="Pfam" id="PF07715"/>
    </source>
</evidence>
<keyword evidence="8" id="KW-0798">TonB box</keyword>
<dbReference type="Proteomes" id="UP000008514">
    <property type="component" value="Chromosome"/>
</dbReference>
<dbReference type="InterPro" id="IPR036942">
    <property type="entry name" value="Beta-barrel_TonB_sf"/>
</dbReference>
<dbReference type="Pfam" id="PF07715">
    <property type="entry name" value="Plug"/>
    <property type="match status" value="1"/>
</dbReference>
<dbReference type="InterPro" id="IPR039426">
    <property type="entry name" value="TonB-dep_rcpt-like"/>
</dbReference>
<comment type="subcellular location">
    <subcellularLocation>
        <location evidence="1 11">Cell outer membrane</location>
        <topology evidence="1 11">Multi-pass membrane protein</topology>
    </subcellularLocation>
</comment>
<protein>
    <submittedName>
        <fullName evidence="14">TonB-dependent outer membrane receptor/channel protein</fullName>
    </submittedName>
</protein>
<evidence type="ECO:0000256" key="3">
    <source>
        <dbReference type="ARBA" id="ARBA00022452"/>
    </source>
</evidence>
<dbReference type="OrthoDB" id="1109239at2"/>
<reference evidence="14" key="2">
    <citation type="submission" date="2012-09" db="EMBL/GenBank/DDBJ databases">
        <title>The complete sequence of Psychroflexus torquis an extreme psychrophile from sea-ice that is stimulated by light.</title>
        <authorList>
            <person name="Feng S."/>
            <person name="Powell S.M."/>
            <person name="Bowman J.P."/>
        </authorList>
    </citation>
    <scope>NUCLEOTIDE SEQUENCE [LARGE SCALE GENOMIC DNA]</scope>
    <source>
        <strain evidence="14">ATCC 700755</strain>
    </source>
</reference>
<dbReference type="GO" id="GO:0006826">
    <property type="term" value="P:iron ion transport"/>
    <property type="evidence" value="ECO:0007669"/>
    <property type="project" value="UniProtKB-KW"/>
</dbReference>
<evidence type="ECO:0000256" key="12">
    <source>
        <dbReference type="SAM" id="SignalP"/>
    </source>
</evidence>
<dbReference type="AlphaFoldDB" id="K4ILT5"/>
<feature type="domain" description="TonB-dependent receptor plug" evidence="13">
    <location>
        <begin position="122"/>
        <end position="220"/>
    </location>
</feature>
<organism evidence="14 15">
    <name type="scientific">Psychroflexus torquis (strain ATCC 700755 / CIP 106069 / ACAM 623)</name>
    <dbReference type="NCBI Taxonomy" id="313595"/>
    <lineage>
        <taxon>Bacteria</taxon>
        <taxon>Pseudomonadati</taxon>
        <taxon>Bacteroidota</taxon>
        <taxon>Flavobacteriia</taxon>
        <taxon>Flavobacteriales</taxon>
        <taxon>Flavobacteriaceae</taxon>
        <taxon>Psychroflexus</taxon>
    </lineage>
</organism>
<keyword evidence="12" id="KW-0732">Signal</keyword>
<name>K4ILT5_PSYTT</name>
<proteinExistence type="inferred from homology"/>
<keyword evidence="15" id="KW-1185">Reference proteome</keyword>